<dbReference type="VEuPathDB" id="FungiDB:Z518_10262"/>
<reference evidence="3 4" key="1">
    <citation type="submission" date="2015-01" db="EMBL/GenBank/DDBJ databases">
        <title>The Genome Sequence of Rhinocladiella mackenzie CBS 650.93.</title>
        <authorList>
            <consortium name="The Broad Institute Genomics Platform"/>
            <person name="Cuomo C."/>
            <person name="de Hoog S."/>
            <person name="Gorbushina A."/>
            <person name="Stielow B."/>
            <person name="Teixiera M."/>
            <person name="Abouelleil A."/>
            <person name="Chapman S.B."/>
            <person name="Priest M."/>
            <person name="Young S.K."/>
            <person name="Wortman J."/>
            <person name="Nusbaum C."/>
            <person name="Birren B."/>
        </authorList>
    </citation>
    <scope>NUCLEOTIDE SEQUENCE [LARGE SCALE GENOMIC DNA]</scope>
    <source>
        <strain evidence="3 4">CBS 650.93</strain>
    </source>
</reference>
<protein>
    <recommendedName>
        <fullName evidence="5">Transcription factor domain-containing protein</fullName>
    </recommendedName>
</protein>
<dbReference type="HOGENOM" id="CLU_572580_0_0_1"/>
<evidence type="ECO:0008006" key="5">
    <source>
        <dbReference type="Google" id="ProtNLM"/>
    </source>
</evidence>
<keyword evidence="1" id="KW-0539">Nucleus</keyword>
<dbReference type="OrthoDB" id="3266505at2759"/>
<proteinExistence type="predicted"/>
<dbReference type="InterPro" id="IPR050987">
    <property type="entry name" value="AtrR-like"/>
</dbReference>
<evidence type="ECO:0000256" key="2">
    <source>
        <dbReference type="SAM" id="MobiDB-lite"/>
    </source>
</evidence>
<evidence type="ECO:0000313" key="4">
    <source>
        <dbReference type="Proteomes" id="UP000053617"/>
    </source>
</evidence>
<dbReference type="Proteomes" id="UP000053617">
    <property type="component" value="Unassembled WGS sequence"/>
</dbReference>
<dbReference type="PANTHER" id="PTHR46910:SF17">
    <property type="entry name" value="SCFA-RELATED"/>
    <property type="match status" value="1"/>
</dbReference>
<feature type="region of interest" description="Disordered" evidence="2">
    <location>
        <begin position="351"/>
        <end position="394"/>
    </location>
</feature>
<dbReference type="RefSeq" id="XP_013267261.1">
    <property type="nucleotide sequence ID" value="XM_013411807.1"/>
</dbReference>
<dbReference type="CDD" id="cd12148">
    <property type="entry name" value="fungal_TF_MHR"/>
    <property type="match status" value="1"/>
</dbReference>
<dbReference type="PANTHER" id="PTHR46910">
    <property type="entry name" value="TRANSCRIPTION FACTOR PDR1"/>
    <property type="match status" value="1"/>
</dbReference>
<accession>A0A0D2ITS0</accession>
<evidence type="ECO:0000313" key="3">
    <source>
        <dbReference type="EMBL" id="KIX00125.1"/>
    </source>
</evidence>
<dbReference type="GeneID" id="25298333"/>
<keyword evidence="4" id="KW-1185">Reference proteome</keyword>
<dbReference type="GO" id="GO:0003700">
    <property type="term" value="F:DNA-binding transcription factor activity"/>
    <property type="evidence" value="ECO:0007669"/>
    <property type="project" value="InterPro"/>
</dbReference>
<dbReference type="AlphaFoldDB" id="A0A0D2ITS0"/>
<dbReference type="EMBL" id="KN847483">
    <property type="protein sequence ID" value="KIX00125.1"/>
    <property type="molecule type" value="Genomic_DNA"/>
</dbReference>
<evidence type="ECO:0000256" key="1">
    <source>
        <dbReference type="ARBA" id="ARBA00023242"/>
    </source>
</evidence>
<gene>
    <name evidence="3" type="ORF">Z518_10262</name>
</gene>
<dbReference type="STRING" id="1442369.A0A0D2ITS0"/>
<name>A0A0D2ITS0_9EURO</name>
<organism evidence="3 4">
    <name type="scientific">Rhinocladiella mackenziei CBS 650.93</name>
    <dbReference type="NCBI Taxonomy" id="1442369"/>
    <lineage>
        <taxon>Eukaryota</taxon>
        <taxon>Fungi</taxon>
        <taxon>Dikarya</taxon>
        <taxon>Ascomycota</taxon>
        <taxon>Pezizomycotina</taxon>
        <taxon>Eurotiomycetes</taxon>
        <taxon>Chaetothyriomycetidae</taxon>
        <taxon>Chaetothyriales</taxon>
        <taxon>Herpotrichiellaceae</taxon>
        <taxon>Rhinocladiella</taxon>
    </lineage>
</organism>
<sequence>MCYGLPPLISDEDCVAGIPSEVNIYPPSGSSSFLMIEDDLRDMSTTGIPDGSNTPTTLLTYQTYKLQFYIILGQITSTLYRQPHGGFDAFMSKYKSQRPAQPSLDSRGKSKGLIEAVQSLELQLSRWHNDLPKALRLSEDLTYPGCKEPLDEDDDEIIIPASDDIDKSSSKVRERREKIKNAIYGIQALLLQPAYDNALILLHRPILAVKDSISLEIFRRSVTPCWKATMRISKIGKHHAFRENQQARAISYVGIHLFTAGAVLSAFASSDPLSRWAWESKRGLSRVIKMPRRLRRKFVVSSQSLGILENLAQEVLRREMKSIIAKDTDDDDPKGVAEMAQYSLSSIREAPPAYVGSQSSDGVEQGQPPYWSNAVEQPAERSRSSAALPTSPPIDLGNSLFQDSMLEINESMLDIERCGYNPFPFSPTHHDPTGAKRNIVLAESQLPLWPDTAMGVTGSSMNDDFQQARLWWFSYDQ</sequence>